<evidence type="ECO:0000256" key="1">
    <source>
        <dbReference type="SAM" id="Phobius"/>
    </source>
</evidence>
<name>A0A7X3MQ79_9HYPH</name>
<comment type="caution">
    <text evidence="2">The sequence shown here is derived from an EMBL/GenBank/DDBJ whole genome shotgun (WGS) entry which is preliminary data.</text>
</comment>
<keyword evidence="1" id="KW-1133">Transmembrane helix</keyword>
<keyword evidence="1" id="KW-0472">Membrane</keyword>
<feature type="transmembrane region" description="Helical" evidence="1">
    <location>
        <begin position="49"/>
        <end position="71"/>
    </location>
</feature>
<gene>
    <name evidence="2" type="ORF">GR328_06930</name>
</gene>
<accession>A0A7X3MQ79</accession>
<evidence type="ECO:0000313" key="2">
    <source>
        <dbReference type="EMBL" id="MXQ11189.1"/>
    </source>
</evidence>
<dbReference type="RefSeq" id="WP_160883793.1">
    <property type="nucleotide sequence ID" value="NZ_WURB01000004.1"/>
</dbReference>
<keyword evidence="3" id="KW-1185">Reference proteome</keyword>
<reference evidence="2 3" key="2">
    <citation type="submission" date="2020-01" db="EMBL/GenBank/DDBJ databases">
        <title>Microvirga sp. nov., an arsenate reduction bacterium isolated from Tibet hotspring sediments.</title>
        <authorList>
            <person name="Xian W.-D."/>
            <person name="Li W.-J."/>
        </authorList>
    </citation>
    <scope>NUCLEOTIDE SEQUENCE [LARGE SCALE GENOMIC DNA]</scope>
    <source>
        <strain evidence="2 3">KCTC 23863</strain>
    </source>
</reference>
<protein>
    <submittedName>
        <fullName evidence="2">Uncharacterized protein</fullName>
    </submittedName>
</protein>
<dbReference type="EMBL" id="WURB01000004">
    <property type="protein sequence ID" value="MXQ11189.1"/>
    <property type="molecule type" value="Genomic_DNA"/>
</dbReference>
<organism evidence="2 3">
    <name type="scientific">Microvirga makkahensis</name>
    <dbReference type="NCBI Taxonomy" id="1128670"/>
    <lineage>
        <taxon>Bacteria</taxon>
        <taxon>Pseudomonadati</taxon>
        <taxon>Pseudomonadota</taxon>
        <taxon>Alphaproteobacteria</taxon>
        <taxon>Hyphomicrobiales</taxon>
        <taxon>Methylobacteriaceae</taxon>
        <taxon>Microvirga</taxon>
    </lineage>
</organism>
<evidence type="ECO:0000313" key="3">
    <source>
        <dbReference type="Proteomes" id="UP000436483"/>
    </source>
</evidence>
<dbReference type="AlphaFoldDB" id="A0A7X3MQ79"/>
<dbReference type="Proteomes" id="UP000436483">
    <property type="component" value="Unassembled WGS sequence"/>
</dbReference>
<proteinExistence type="predicted"/>
<sequence>MKLLGYLFLVAGLLGMAAAFFFPIAHTTLEVSGGLGSIANLNLLAQRSMLHMTAGTLALIGSVLLGASYVAHSLNPPKARPLPAEQDYAEIDAIWSGRKRG</sequence>
<reference evidence="2 3" key="1">
    <citation type="submission" date="2019-12" db="EMBL/GenBank/DDBJ databases">
        <authorList>
            <person name="Yuan C.-G."/>
        </authorList>
    </citation>
    <scope>NUCLEOTIDE SEQUENCE [LARGE SCALE GENOMIC DNA]</scope>
    <source>
        <strain evidence="2 3">KCTC 23863</strain>
    </source>
</reference>
<keyword evidence="1" id="KW-0812">Transmembrane</keyword>